<name>A0A2S9TD82_9BACT</name>
<dbReference type="Pfam" id="PF12728">
    <property type="entry name" value="HTH_17"/>
    <property type="match status" value="1"/>
</dbReference>
<sequence>MNIELEIEKYEKEIKALNISKGINLNSKQAANVIGVSPSTIEKWRKDGIGIDYIMVGGRVMYPIKAIARFQVLRQIKTA</sequence>
<comment type="caution">
    <text evidence="2">The sequence shown here is derived from an EMBL/GenBank/DDBJ whole genome shotgun (WGS) entry which is preliminary data.</text>
</comment>
<protein>
    <recommendedName>
        <fullName evidence="1">Helix-turn-helix domain-containing protein</fullName>
    </recommendedName>
</protein>
<proteinExistence type="predicted"/>
<feature type="domain" description="Helix-turn-helix" evidence="1">
    <location>
        <begin position="25"/>
        <end position="70"/>
    </location>
</feature>
<organism evidence="2 3">
    <name type="scientific">Aliarcobacter cryaerophilus</name>
    <dbReference type="NCBI Taxonomy" id="28198"/>
    <lineage>
        <taxon>Bacteria</taxon>
        <taxon>Pseudomonadati</taxon>
        <taxon>Campylobacterota</taxon>
        <taxon>Epsilonproteobacteria</taxon>
        <taxon>Campylobacterales</taxon>
        <taxon>Arcobacteraceae</taxon>
        <taxon>Aliarcobacter</taxon>
    </lineage>
</organism>
<dbReference type="InterPro" id="IPR041657">
    <property type="entry name" value="HTH_17"/>
</dbReference>
<dbReference type="EMBL" id="NXGI01000016">
    <property type="protein sequence ID" value="PRM96790.1"/>
    <property type="molecule type" value="Genomic_DNA"/>
</dbReference>
<dbReference type="Proteomes" id="UP000239151">
    <property type="component" value="Unassembled WGS sequence"/>
</dbReference>
<gene>
    <name evidence="2" type="ORF">CJ670_07225</name>
</gene>
<dbReference type="SUPFAM" id="SSF46955">
    <property type="entry name" value="Putative DNA-binding domain"/>
    <property type="match status" value="1"/>
</dbReference>
<evidence type="ECO:0000313" key="2">
    <source>
        <dbReference type="EMBL" id="PRM96790.1"/>
    </source>
</evidence>
<evidence type="ECO:0000313" key="3">
    <source>
        <dbReference type="Proteomes" id="UP000239151"/>
    </source>
</evidence>
<reference evidence="2 3" key="1">
    <citation type="submission" date="2017-09" db="EMBL/GenBank/DDBJ databases">
        <title>Reassesment of A. cryaerophilus.</title>
        <authorList>
            <person name="Perez-Cataluna A."/>
            <person name="Collado L."/>
            <person name="Salgado O."/>
            <person name="Lefinanco V."/>
            <person name="Figueras M.J."/>
        </authorList>
    </citation>
    <scope>NUCLEOTIDE SEQUENCE [LARGE SCALE GENOMIC DNA]</scope>
    <source>
        <strain evidence="2 3">LMG 9065</strain>
    </source>
</reference>
<evidence type="ECO:0000259" key="1">
    <source>
        <dbReference type="Pfam" id="PF12728"/>
    </source>
</evidence>
<dbReference type="AlphaFoldDB" id="A0A2S9TD82"/>
<dbReference type="RefSeq" id="WP_105939460.1">
    <property type="nucleotide sequence ID" value="NZ_CP026656.1"/>
</dbReference>
<accession>A0A2S9TD82</accession>
<dbReference type="InterPro" id="IPR009061">
    <property type="entry name" value="DNA-bd_dom_put_sf"/>
</dbReference>